<reference evidence="2 3" key="1">
    <citation type="journal article" date="2007" name="Int. J. Syst. Evol. Microbiol.">
        <title>Natronorubrum sulfidifaciens sp. nov., an extremely haloalkaliphilic archaeon isolated from Aiding salt lake in Xin-Jiang, China.</title>
        <authorList>
            <person name="Cui H.L."/>
            <person name="Tohty D."/>
            <person name="Liu H.C."/>
            <person name="Liu S.J."/>
            <person name="Oren A."/>
            <person name="Zhou P.J."/>
        </authorList>
    </citation>
    <scope>NUCLEOTIDE SEQUENCE [LARGE SCALE GENOMIC DNA]</scope>
    <source>
        <strain evidence="2 3">7-3</strain>
    </source>
</reference>
<evidence type="ECO:0000313" key="2">
    <source>
        <dbReference type="EMBL" id="QFU81665.1"/>
    </source>
</evidence>
<accession>A0A5P9P0K6</accession>
<feature type="transmembrane region" description="Helical" evidence="1">
    <location>
        <begin position="94"/>
        <end position="113"/>
    </location>
</feature>
<keyword evidence="3" id="KW-1185">Reference proteome</keyword>
<sequence>MIDRNSRVVFGSLLVFVLVLSGSIIVEFQFGLELRDYPVVSFLLFAGVAVAAPQLYLAATDDTVPSRTRIQFAAVATAVLSIAFAGTTAGARSLLITTIGAGAVFGLVCYELLASYRGAGDESPSNV</sequence>
<dbReference type="GeneID" id="42300055"/>
<dbReference type="OrthoDB" id="201480at2157"/>
<dbReference type="Proteomes" id="UP000326170">
    <property type="component" value="Chromosome"/>
</dbReference>
<evidence type="ECO:0000256" key="1">
    <source>
        <dbReference type="SAM" id="Phobius"/>
    </source>
</evidence>
<dbReference type="EMBL" id="CP045488">
    <property type="protein sequence ID" value="QFU81665.1"/>
    <property type="molecule type" value="Genomic_DNA"/>
</dbReference>
<keyword evidence="1" id="KW-1133">Transmembrane helix</keyword>
<protein>
    <submittedName>
        <fullName evidence="2">Uncharacterized protein</fullName>
    </submittedName>
</protein>
<feature type="transmembrane region" description="Helical" evidence="1">
    <location>
        <begin position="39"/>
        <end position="58"/>
    </location>
</feature>
<feature type="transmembrane region" description="Helical" evidence="1">
    <location>
        <begin position="70"/>
        <end position="88"/>
    </location>
</feature>
<keyword evidence="1" id="KW-0472">Membrane</keyword>
<dbReference type="RefSeq" id="WP_152939046.1">
    <property type="nucleotide sequence ID" value="NZ_CP045488.1"/>
</dbReference>
<evidence type="ECO:0000313" key="3">
    <source>
        <dbReference type="Proteomes" id="UP000326170"/>
    </source>
</evidence>
<keyword evidence="1" id="KW-0812">Transmembrane</keyword>
<dbReference type="KEGG" id="nas:GCU68_03360"/>
<organism evidence="2 3">
    <name type="scientific">Natronorubrum aibiense</name>
    <dbReference type="NCBI Taxonomy" id="348826"/>
    <lineage>
        <taxon>Archaea</taxon>
        <taxon>Methanobacteriati</taxon>
        <taxon>Methanobacteriota</taxon>
        <taxon>Stenosarchaea group</taxon>
        <taxon>Halobacteria</taxon>
        <taxon>Halobacteriales</taxon>
        <taxon>Natrialbaceae</taxon>
        <taxon>Natronorubrum</taxon>
    </lineage>
</organism>
<proteinExistence type="predicted"/>
<name>A0A5P9P0K6_9EURY</name>
<gene>
    <name evidence="2" type="ORF">GCU68_03360</name>
</gene>
<dbReference type="AlphaFoldDB" id="A0A5P9P0K6"/>